<sequence length="419" mass="45520">MGEKRYKIVVLLMHANTLVMGIGFFMLIPILNNYLVNGLGMATAMVGYITGVRFLGQDLTSIFLGAVGDKIGCKRAMVIGAAIRMFGLFLCGFMSDFWGFFLSSFFVGLGGALFVPSCYSYYDLLANDQNRTALFSMREMLNNCGNIVGPAVGTFLMVMGFRWVCIVSAGVFALTIALSIFLLPDLKADGENGAAPAQTSAMETVRTCLKNKTYILFLLITAITTGLMSQKDLTIPTRIKAIDPSYAYVGFIYTLASVIGVAVQLPLVKWCKGHLHANESLALANILYGVGLAIMGFVPALPALYVGTVIFTLGQMIYQPVRNMQVTDFAEPGKVGAYYGFQGTSLAAGTVLGNFLSGYLYDLAETPALHYLPWVVWCTLAAVACVLFWKFLKGMPTRDLPIYRTRAAKTPSLKEAEEG</sequence>
<dbReference type="EMBL" id="WWVX01000006">
    <property type="protein sequence ID" value="MZL69934.1"/>
    <property type="molecule type" value="Genomic_DNA"/>
</dbReference>
<dbReference type="RefSeq" id="WP_021659017.1">
    <property type="nucleotide sequence ID" value="NZ_WWVX01000006.1"/>
</dbReference>
<keyword evidence="6 7" id="KW-0472">Membrane</keyword>
<accession>A0AAQ1MCL2</accession>
<reference evidence="9 12" key="3">
    <citation type="journal article" date="2019" name="Nat. Med.">
        <title>A library of human gut bacterial isolates paired with longitudinal multiomics data enables mechanistic microbiome research.</title>
        <authorList>
            <person name="Poyet M."/>
            <person name="Groussin M."/>
            <person name="Gibbons S.M."/>
            <person name="Avila-Pacheco J."/>
            <person name="Jiang X."/>
            <person name="Kearney S.M."/>
            <person name="Perrotta A.R."/>
            <person name="Berdy B."/>
            <person name="Zhao S."/>
            <person name="Lieberman T.D."/>
            <person name="Swanson P.K."/>
            <person name="Smith M."/>
            <person name="Roesemann S."/>
            <person name="Alexander J.E."/>
            <person name="Rich S.A."/>
            <person name="Livny J."/>
            <person name="Vlamakis H."/>
            <person name="Clish C."/>
            <person name="Bullock K."/>
            <person name="Deik A."/>
            <person name="Scott J."/>
            <person name="Pierce K.A."/>
            <person name="Xavier R.J."/>
            <person name="Alm E.J."/>
        </authorList>
    </citation>
    <scope>NUCLEOTIDE SEQUENCE [LARGE SCALE GENOMIC DNA]</scope>
    <source>
        <strain evidence="9 12">BIOML-A2</strain>
    </source>
</reference>
<keyword evidence="12" id="KW-1185">Reference proteome</keyword>
<dbReference type="InterPro" id="IPR011701">
    <property type="entry name" value="MFS"/>
</dbReference>
<evidence type="ECO:0000313" key="12">
    <source>
        <dbReference type="Proteomes" id="UP000474718"/>
    </source>
</evidence>
<evidence type="ECO:0000256" key="1">
    <source>
        <dbReference type="ARBA" id="ARBA00004651"/>
    </source>
</evidence>
<feature type="transmembrane region" description="Helical" evidence="7">
    <location>
        <begin position="335"/>
        <end position="359"/>
    </location>
</feature>
<evidence type="ECO:0000256" key="4">
    <source>
        <dbReference type="ARBA" id="ARBA00022692"/>
    </source>
</evidence>
<dbReference type="GO" id="GO:0005886">
    <property type="term" value="C:plasma membrane"/>
    <property type="evidence" value="ECO:0007669"/>
    <property type="project" value="UniProtKB-SubCell"/>
</dbReference>
<dbReference type="EMBL" id="FQVY01000002">
    <property type="protein sequence ID" value="SHG01432.1"/>
    <property type="molecule type" value="Genomic_DNA"/>
</dbReference>
<evidence type="ECO:0000256" key="5">
    <source>
        <dbReference type="ARBA" id="ARBA00022989"/>
    </source>
</evidence>
<dbReference type="CDD" id="cd17329">
    <property type="entry name" value="MFS_MdtH_MDR_like"/>
    <property type="match status" value="1"/>
</dbReference>
<feature type="transmembrane region" description="Helical" evidence="7">
    <location>
        <begin position="163"/>
        <end position="183"/>
    </location>
</feature>
<reference evidence="11" key="1">
    <citation type="submission" date="2016-11" db="EMBL/GenBank/DDBJ databases">
        <authorList>
            <person name="Jaros S."/>
            <person name="Januszkiewicz K."/>
            <person name="Wedrychowicz H."/>
        </authorList>
    </citation>
    <scope>NUCLEOTIDE SEQUENCE [LARGE SCALE GENOMIC DNA]</scope>
    <source>
        <strain evidence="11">DSM 4029</strain>
    </source>
</reference>
<comment type="subcellular location">
    <subcellularLocation>
        <location evidence="1">Cell membrane</location>
        <topology evidence="1">Multi-pass membrane protein</topology>
    </subcellularLocation>
</comment>
<feature type="transmembrane region" description="Helical" evidence="7">
    <location>
        <begin position="371"/>
        <end position="392"/>
    </location>
</feature>
<evidence type="ECO:0000259" key="8">
    <source>
        <dbReference type="PROSITE" id="PS50850"/>
    </source>
</evidence>
<feature type="transmembrane region" description="Helical" evidence="7">
    <location>
        <begin position="9"/>
        <end position="28"/>
    </location>
</feature>
<dbReference type="InterPro" id="IPR036259">
    <property type="entry name" value="MFS_trans_sf"/>
</dbReference>
<feature type="transmembrane region" description="Helical" evidence="7">
    <location>
        <begin position="101"/>
        <end position="122"/>
    </location>
</feature>
<evidence type="ECO:0000313" key="11">
    <source>
        <dbReference type="Proteomes" id="UP000184089"/>
    </source>
</evidence>
<name>A0AAQ1MCL2_9FIRM</name>
<feature type="transmembrane region" description="Helical" evidence="7">
    <location>
        <begin position="214"/>
        <end position="233"/>
    </location>
</feature>
<gene>
    <name evidence="9" type="ORF">GT747_09240</name>
    <name evidence="10" type="ORF">SAMN05444424_1150</name>
</gene>
<dbReference type="PANTHER" id="PTHR23517:SF2">
    <property type="entry name" value="MULTIDRUG RESISTANCE PROTEIN MDTH"/>
    <property type="match status" value="1"/>
</dbReference>
<dbReference type="PANTHER" id="PTHR23517">
    <property type="entry name" value="RESISTANCE PROTEIN MDTM, PUTATIVE-RELATED-RELATED"/>
    <property type="match status" value="1"/>
</dbReference>
<dbReference type="Pfam" id="PF07690">
    <property type="entry name" value="MFS_1"/>
    <property type="match status" value="1"/>
</dbReference>
<feature type="transmembrane region" description="Helical" evidence="7">
    <location>
        <begin position="76"/>
        <end position="95"/>
    </location>
</feature>
<dbReference type="SUPFAM" id="SSF103473">
    <property type="entry name" value="MFS general substrate transporter"/>
    <property type="match status" value="1"/>
</dbReference>
<protein>
    <submittedName>
        <fullName evidence="9">MFS transporter</fullName>
    </submittedName>
    <submittedName>
        <fullName evidence="10">Predicted arabinose efflux permease, MFS family</fullName>
    </submittedName>
</protein>
<dbReference type="GO" id="GO:0022857">
    <property type="term" value="F:transmembrane transporter activity"/>
    <property type="evidence" value="ECO:0007669"/>
    <property type="project" value="InterPro"/>
</dbReference>
<evidence type="ECO:0000256" key="6">
    <source>
        <dbReference type="ARBA" id="ARBA00023136"/>
    </source>
</evidence>
<keyword evidence="2" id="KW-0813">Transport</keyword>
<dbReference type="Proteomes" id="UP000474718">
    <property type="component" value="Unassembled WGS sequence"/>
</dbReference>
<feature type="transmembrane region" description="Helical" evidence="7">
    <location>
        <begin position="286"/>
        <end position="314"/>
    </location>
</feature>
<evidence type="ECO:0000256" key="3">
    <source>
        <dbReference type="ARBA" id="ARBA00022475"/>
    </source>
</evidence>
<dbReference type="Proteomes" id="UP000184089">
    <property type="component" value="Unassembled WGS sequence"/>
</dbReference>
<keyword evidence="3" id="KW-1003">Cell membrane</keyword>
<evidence type="ECO:0000256" key="2">
    <source>
        <dbReference type="ARBA" id="ARBA00022448"/>
    </source>
</evidence>
<feature type="domain" description="Major facilitator superfamily (MFS) profile" evidence="8">
    <location>
        <begin position="9"/>
        <end position="396"/>
    </location>
</feature>
<evidence type="ECO:0000313" key="10">
    <source>
        <dbReference type="EMBL" id="SHG01432.1"/>
    </source>
</evidence>
<evidence type="ECO:0000256" key="7">
    <source>
        <dbReference type="SAM" id="Phobius"/>
    </source>
</evidence>
<feature type="transmembrane region" description="Helical" evidence="7">
    <location>
        <begin position="245"/>
        <end position="266"/>
    </location>
</feature>
<dbReference type="InterPro" id="IPR020846">
    <property type="entry name" value="MFS_dom"/>
</dbReference>
<dbReference type="AlphaFoldDB" id="A0AAQ1MCL2"/>
<dbReference type="InterPro" id="IPR050171">
    <property type="entry name" value="MFS_Transporters"/>
</dbReference>
<feature type="transmembrane region" description="Helical" evidence="7">
    <location>
        <begin position="34"/>
        <end position="55"/>
    </location>
</feature>
<dbReference type="Gene3D" id="1.20.1250.20">
    <property type="entry name" value="MFS general substrate transporter like domains"/>
    <property type="match status" value="1"/>
</dbReference>
<dbReference type="PROSITE" id="PS50850">
    <property type="entry name" value="MFS"/>
    <property type="match status" value="1"/>
</dbReference>
<proteinExistence type="predicted"/>
<keyword evidence="4 7" id="KW-0812">Transmembrane</keyword>
<evidence type="ECO:0000313" key="9">
    <source>
        <dbReference type="EMBL" id="MZL69934.1"/>
    </source>
</evidence>
<keyword evidence="5 7" id="KW-1133">Transmembrane helix</keyword>
<reference evidence="10" key="2">
    <citation type="submission" date="2016-11" db="EMBL/GenBank/DDBJ databases">
        <authorList>
            <person name="Varghese N."/>
            <person name="Submissions S."/>
        </authorList>
    </citation>
    <scope>NUCLEOTIDE SEQUENCE</scope>
    <source>
        <strain evidence="10">DSM 4029</strain>
    </source>
</reference>
<organism evidence="10 11">
    <name type="scientific">Bittarella massiliensis</name>
    <name type="common">ex Durand et al. 2017</name>
    <dbReference type="NCBI Taxonomy" id="1720313"/>
    <lineage>
        <taxon>Bacteria</taxon>
        <taxon>Bacillati</taxon>
        <taxon>Bacillota</taxon>
        <taxon>Clostridia</taxon>
        <taxon>Eubacteriales</taxon>
        <taxon>Oscillospiraceae</taxon>
        <taxon>Bittarella (ex Durand et al. 2017)</taxon>
    </lineage>
</organism>
<comment type="caution">
    <text evidence="10">The sequence shown here is derived from an EMBL/GenBank/DDBJ whole genome shotgun (WGS) entry which is preliminary data.</text>
</comment>